<evidence type="ECO:0000313" key="2">
    <source>
        <dbReference type="EMBL" id="CAI2382193.1"/>
    </source>
</evidence>
<organism evidence="2 3">
    <name type="scientific">Euplotes crassus</name>
    <dbReference type="NCBI Taxonomy" id="5936"/>
    <lineage>
        <taxon>Eukaryota</taxon>
        <taxon>Sar</taxon>
        <taxon>Alveolata</taxon>
        <taxon>Ciliophora</taxon>
        <taxon>Intramacronucleata</taxon>
        <taxon>Spirotrichea</taxon>
        <taxon>Hypotrichia</taxon>
        <taxon>Euplotida</taxon>
        <taxon>Euplotidae</taxon>
        <taxon>Moneuplotes</taxon>
    </lineage>
</organism>
<dbReference type="Proteomes" id="UP001295684">
    <property type="component" value="Unassembled WGS sequence"/>
</dbReference>
<feature type="region of interest" description="Disordered" evidence="1">
    <location>
        <begin position="1"/>
        <end position="25"/>
    </location>
</feature>
<feature type="compositionally biased region" description="Basic and acidic residues" evidence="1">
    <location>
        <begin position="1"/>
        <end position="12"/>
    </location>
</feature>
<gene>
    <name evidence="2" type="ORF">ECRASSUSDP1_LOCUS23663</name>
</gene>
<accession>A0AAD2D7C5</accession>
<reference evidence="2" key="1">
    <citation type="submission" date="2023-07" db="EMBL/GenBank/DDBJ databases">
        <authorList>
            <consortium name="AG Swart"/>
            <person name="Singh M."/>
            <person name="Singh A."/>
            <person name="Seah K."/>
            <person name="Emmerich C."/>
        </authorList>
    </citation>
    <scope>NUCLEOTIDE SEQUENCE</scope>
    <source>
        <strain evidence="2">DP1</strain>
    </source>
</reference>
<dbReference type="EMBL" id="CAMPGE010024345">
    <property type="protein sequence ID" value="CAI2382193.1"/>
    <property type="molecule type" value="Genomic_DNA"/>
</dbReference>
<dbReference type="AlphaFoldDB" id="A0AAD2D7C5"/>
<evidence type="ECO:0000313" key="3">
    <source>
        <dbReference type="Proteomes" id="UP001295684"/>
    </source>
</evidence>
<sequence>MESLEKLSEIKQKKNRPKTSKPKGVIIQDLNSSSLEISKSDGLTITKPIPDQNSEISKKLENQENTFQIPKIDHLATKYQTENDIKAVGNIITETKEDLGAQITSLNNKISKLEPIFSLITNYDVSQEKSIISYIMAEIYESFIKEIHEKKATKEALKKAVSENSILRIDFEMMKQKQLEIQDKLLDTQKECLSIRSKLKDKLETTEFIEFQTNVASLYAAKKSIKEIYSLMNKYLKREEFDDFSEEFDSYKQDVETSYYNRKEVQKMFQDLDSKVQNTYQTKENLAEKENKIYTQIEEISEKLDEESDKSRKQHVEINKNKQEILAIYKKIATKASQEEIKQLNDKAQHFVEKTELENLKKKVFPEVTKMKRQVWEFECAQDQHNKIIERFDEVLLEKASKTSVQQVLHKLKMEYPTKDNLGSIHDSLDTKLTNNLEKICILQESVQDINDRISNEISESIRQVTKNEADKIVADMKKMLRKHTNEDELLNMKQTLKRKADREDVEQLYDKKTDKEDTETAQTSIEILHKQLKHLVMMQMESCRVMKQVEFSNKQTRINKINTIINQCHVLTKWVNNLNVESPNMYDLVMPEDIQNFQDLVKSEMEEIPFSNTKSYENKQALTRKLQRMKTMDRNSKPPLLHLGSTTTKSKILKSFQHRGMKEIAKRNLTVHKSDRKNKSFHKAQNILTNLQNASKDDTYTEMYKSFHKHSRSFKSQHLGDQPDEDKKIKVMINKTLDYYN</sequence>
<comment type="caution">
    <text evidence="2">The sequence shown here is derived from an EMBL/GenBank/DDBJ whole genome shotgun (WGS) entry which is preliminary data.</text>
</comment>
<evidence type="ECO:0000256" key="1">
    <source>
        <dbReference type="SAM" id="MobiDB-lite"/>
    </source>
</evidence>
<name>A0AAD2D7C5_EUPCR</name>
<protein>
    <submittedName>
        <fullName evidence="2">Uncharacterized protein</fullName>
    </submittedName>
</protein>
<keyword evidence="3" id="KW-1185">Reference proteome</keyword>
<proteinExistence type="predicted"/>